<evidence type="ECO:0000256" key="2">
    <source>
        <dbReference type="ARBA" id="ARBA00022691"/>
    </source>
</evidence>
<evidence type="ECO:0000313" key="5">
    <source>
        <dbReference type="Proteomes" id="UP000225972"/>
    </source>
</evidence>
<dbReference type="Pfam" id="PF05175">
    <property type="entry name" value="MTS"/>
    <property type="match status" value="1"/>
</dbReference>
<accession>A0A238J7X3</accession>
<feature type="domain" description="Methyltransferase small" evidence="3">
    <location>
        <begin position="54"/>
        <end position="147"/>
    </location>
</feature>
<dbReference type="CDD" id="cd02440">
    <property type="entry name" value="AdoMet_MTases"/>
    <property type="match status" value="1"/>
</dbReference>
<dbReference type="InterPro" id="IPR007848">
    <property type="entry name" value="Small_mtfrase_dom"/>
</dbReference>
<dbReference type="Proteomes" id="UP000225972">
    <property type="component" value="Unassembled WGS sequence"/>
</dbReference>
<dbReference type="Gene3D" id="3.40.50.150">
    <property type="entry name" value="Vaccinia Virus protein VP39"/>
    <property type="match status" value="1"/>
</dbReference>
<name>A0A238J7X3_9RHOB</name>
<dbReference type="EMBL" id="FXXP01000001">
    <property type="protein sequence ID" value="SMX26324.1"/>
    <property type="molecule type" value="Genomic_DNA"/>
</dbReference>
<evidence type="ECO:0000313" key="4">
    <source>
        <dbReference type="EMBL" id="SMX26324.1"/>
    </source>
</evidence>
<reference evidence="5" key="1">
    <citation type="submission" date="2017-05" db="EMBL/GenBank/DDBJ databases">
        <authorList>
            <person name="Rodrigo-Torres L."/>
            <person name="Arahal R. D."/>
            <person name="Lucena T."/>
        </authorList>
    </citation>
    <scope>NUCLEOTIDE SEQUENCE [LARGE SCALE GENOMIC DNA]</scope>
    <source>
        <strain evidence="5">CECT 8649</strain>
    </source>
</reference>
<evidence type="ECO:0000256" key="1">
    <source>
        <dbReference type="ARBA" id="ARBA00022603"/>
    </source>
</evidence>
<dbReference type="PANTHER" id="PTHR47739">
    <property type="entry name" value="TRNA1(VAL) (ADENINE(37)-N6)-METHYLTRANSFERASE"/>
    <property type="match status" value="1"/>
</dbReference>
<gene>
    <name evidence="4" type="ORF">TRP8649_00398</name>
</gene>
<keyword evidence="1 4" id="KW-0489">Methyltransferase</keyword>
<dbReference type="InterPro" id="IPR050210">
    <property type="entry name" value="tRNA_Adenine-N(6)_MTase"/>
</dbReference>
<proteinExistence type="predicted"/>
<dbReference type="GO" id="GO:0032259">
    <property type="term" value="P:methylation"/>
    <property type="evidence" value="ECO:0007669"/>
    <property type="project" value="UniProtKB-KW"/>
</dbReference>
<keyword evidence="2" id="KW-0949">S-adenosyl-L-methionine</keyword>
<dbReference type="AlphaFoldDB" id="A0A238J7X3"/>
<dbReference type="GO" id="GO:0008168">
    <property type="term" value="F:methyltransferase activity"/>
    <property type="evidence" value="ECO:0007669"/>
    <property type="project" value="UniProtKB-KW"/>
</dbReference>
<organism evidence="4 5">
    <name type="scientific">Pelagimonas phthalicica</name>
    <dbReference type="NCBI Taxonomy" id="1037362"/>
    <lineage>
        <taxon>Bacteria</taxon>
        <taxon>Pseudomonadati</taxon>
        <taxon>Pseudomonadota</taxon>
        <taxon>Alphaproteobacteria</taxon>
        <taxon>Rhodobacterales</taxon>
        <taxon>Roseobacteraceae</taxon>
        <taxon>Pelagimonas</taxon>
    </lineage>
</organism>
<keyword evidence="5" id="KW-1185">Reference proteome</keyword>
<evidence type="ECO:0000259" key="3">
    <source>
        <dbReference type="Pfam" id="PF05175"/>
    </source>
</evidence>
<sequence>MSSIRPAVFCTKMGCDLRIDPFLTEDLTCDAFLGGKVMLRQPRDGYRAGVDPVFLAATVQAKPGQSVLELGCGAAPALCCLGKRLPGLDLYGLELQPAYAELGRQNLSENGLTGTIWQGDLSTPPAEMKALSFHHVIANPPYFESDKRIKADDGGREIALAGETALATWVETATKRLRPRGYATFIQRAERLPELLSAMQQHLGALELLPLLPRKNRPPRLILLRGRKDGRAPFQFHAPQIIHEGPVHTEPGNAYSPRFDAVLSQGAELPFSS</sequence>
<dbReference type="SUPFAM" id="SSF53335">
    <property type="entry name" value="S-adenosyl-L-methionine-dependent methyltransferases"/>
    <property type="match status" value="1"/>
</dbReference>
<protein>
    <submittedName>
        <fullName evidence="4">N5-glutamine S-adenosyl-L-methionine-dependent methyltransferase</fullName>
    </submittedName>
</protein>
<dbReference type="InterPro" id="IPR029063">
    <property type="entry name" value="SAM-dependent_MTases_sf"/>
</dbReference>
<keyword evidence="4" id="KW-0808">Transferase</keyword>
<dbReference type="PANTHER" id="PTHR47739:SF1">
    <property type="entry name" value="TRNA1(VAL) (ADENINE(37)-N6)-METHYLTRANSFERASE"/>
    <property type="match status" value="1"/>
</dbReference>